<accession>A0A0G1ZXP6</accession>
<dbReference type="AlphaFoldDB" id="A0A0G1ZXP6"/>
<dbReference type="Proteomes" id="UP000034711">
    <property type="component" value="Unassembled WGS sequence"/>
</dbReference>
<dbReference type="EMBL" id="LCRI01000004">
    <property type="protein sequence ID" value="KKW33182.1"/>
    <property type="molecule type" value="Genomic_DNA"/>
</dbReference>
<name>A0A0G1ZXP6_9BACT</name>
<proteinExistence type="predicted"/>
<organism evidence="1 2">
    <name type="scientific">Candidatus Uhrbacteria bacterium GW2011_GWA2_53_10</name>
    <dbReference type="NCBI Taxonomy" id="1618980"/>
    <lineage>
        <taxon>Bacteria</taxon>
        <taxon>Candidatus Uhriibacteriota</taxon>
    </lineage>
</organism>
<protein>
    <submittedName>
        <fullName evidence="1">Uncharacterized protein</fullName>
    </submittedName>
</protein>
<comment type="caution">
    <text evidence="1">The sequence shown here is derived from an EMBL/GenBank/DDBJ whole genome shotgun (WGS) entry which is preliminary data.</text>
</comment>
<reference evidence="1 2" key="1">
    <citation type="journal article" date="2015" name="Nature">
        <title>rRNA introns, odd ribosomes, and small enigmatic genomes across a large radiation of phyla.</title>
        <authorList>
            <person name="Brown C.T."/>
            <person name="Hug L.A."/>
            <person name="Thomas B.C."/>
            <person name="Sharon I."/>
            <person name="Castelle C.J."/>
            <person name="Singh A."/>
            <person name="Wilkins M.J."/>
            <person name="Williams K.H."/>
            <person name="Banfield J.F."/>
        </authorList>
    </citation>
    <scope>NUCLEOTIDE SEQUENCE [LARGE SCALE GENOMIC DNA]</scope>
</reference>
<gene>
    <name evidence="1" type="ORF">UY77_C0004G0003</name>
</gene>
<evidence type="ECO:0000313" key="2">
    <source>
        <dbReference type="Proteomes" id="UP000034711"/>
    </source>
</evidence>
<evidence type="ECO:0000313" key="1">
    <source>
        <dbReference type="EMBL" id="KKW33182.1"/>
    </source>
</evidence>
<sequence length="226" mass="25892">MPHNHHPWMFLRDEIDVLEEEFDALFDHKNHAHDPVAHEAEERILEEQVVTEEQSEAELAVRLGPRKEFSSAPMEIPSLAIEPALPLKEALRQSAARDPFYERVFEWAGRLGVWARARYETGNEKQSDFFRIQVNAYLVPVKLASAFGHEAQEDSSAALIAAKEADLAQVYVRRIRESLEKLQAASIIATEENDLLREAEHVEKELKEMRGRWSSRAPWSGRNSAL</sequence>